<evidence type="ECO:0000313" key="2">
    <source>
        <dbReference type="EMBL" id="RZT87536.1"/>
    </source>
</evidence>
<feature type="region of interest" description="Disordered" evidence="1">
    <location>
        <begin position="80"/>
        <end position="102"/>
    </location>
</feature>
<dbReference type="Proteomes" id="UP000291591">
    <property type="component" value="Unassembled WGS sequence"/>
</dbReference>
<proteinExistence type="predicted"/>
<sequence length="102" mass="11225">MKSLLAIDGITDSTLRVGSRVWFRSGLYGDGRDRTIWGRIIAGPRRNPNSDMDSWQVVGERYPGCSSSSALFTDGVWMGRVHPSTLPPPAPRDTDEDEGDDS</sequence>
<evidence type="ECO:0000256" key="1">
    <source>
        <dbReference type="SAM" id="MobiDB-lite"/>
    </source>
</evidence>
<reference evidence="2 3" key="1">
    <citation type="submission" date="2019-02" db="EMBL/GenBank/DDBJ databases">
        <title>Sequencing the genomes of 1000 actinobacteria strains.</title>
        <authorList>
            <person name="Klenk H.-P."/>
        </authorList>
    </citation>
    <scope>NUCLEOTIDE SEQUENCE [LARGE SCALE GENOMIC DNA]</scope>
    <source>
        <strain evidence="2 3">DSM 45779</strain>
    </source>
</reference>
<comment type="caution">
    <text evidence="2">The sequence shown here is derived from an EMBL/GenBank/DDBJ whole genome shotgun (WGS) entry which is preliminary data.</text>
</comment>
<organism evidence="2 3">
    <name type="scientific">Pseudonocardia sediminis</name>
    <dbReference type="NCBI Taxonomy" id="1397368"/>
    <lineage>
        <taxon>Bacteria</taxon>
        <taxon>Bacillati</taxon>
        <taxon>Actinomycetota</taxon>
        <taxon>Actinomycetes</taxon>
        <taxon>Pseudonocardiales</taxon>
        <taxon>Pseudonocardiaceae</taxon>
        <taxon>Pseudonocardia</taxon>
    </lineage>
</organism>
<evidence type="ECO:0000313" key="3">
    <source>
        <dbReference type="Proteomes" id="UP000291591"/>
    </source>
</evidence>
<keyword evidence="3" id="KW-1185">Reference proteome</keyword>
<dbReference type="AlphaFoldDB" id="A0A4Q7UZV2"/>
<accession>A0A4Q7UZV2</accession>
<dbReference type="EMBL" id="SHKL01000001">
    <property type="protein sequence ID" value="RZT87536.1"/>
    <property type="molecule type" value="Genomic_DNA"/>
</dbReference>
<name>A0A4Q7UZV2_PSEST</name>
<protein>
    <submittedName>
        <fullName evidence="2">Uncharacterized protein</fullName>
    </submittedName>
</protein>
<gene>
    <name evidence="2" type="ORF">EV383_4461</name>
</gene>